<keyword evidence="4" id="KW-1185">Reference proteome</keyword>
<feature type="domain" description="Amine oxidase" evidence="2">
    <location>
        <begin position="19"/>
        <end position="46"/>
    </location>
</feature>
<evidence type="ECO:0000256" key="1">
    <source>
        <dbReference type="SAM" id="MobiDB-lite"/>
    </source>
</evidence>
<evidence type="ECO:0000313" key="3">
    <source>
        <dbReference type="EMBL" id="BBX74501.1"/>
    </source>
</evidence>
<evidence type="ECO:0000259" key="2">
    <source>
        <dbReference type="Pfam" id="PF01593"/>
    </source>
</evidence>
<dbReference type="KEGG" id="mshj:MSHI_24070"/>
<dbReference type="EMBL" id="AP022575">
    <property type="protein sequence ID" value="BBX74501.1"/>
    <property type="molecule type" value="Genomic_DNA"/>
</dbReference>
<evidence type="ECO:0000313" key="4">
    <source>
        <dbReference type="Proteomes" id="UP000467236"/>
    </source>
</evidence>
<dbReference type="InterPro" id="IPR002937">
    <property type="entry name" value="Amino_oxidase"/>
</dbReference>
<protein>
    <recommendedName>
        <fullName evidence="2">Amine oxidase domain-containing protein</fullName>
    </recommendedName>
</protein>
<feature type="region of interest" description="Disordered" evidence="1">
    <location>
        <begin position="40"/>
        <end position="79"/>
    </location>
</feature>
<dbReference type="RefSeq" id="WP_372516320.1">
    <property type="nucleotide sequence ID" value="NZ_AP022575.1"/>
</dbReference>
<reference evidence="3 4" key="1">
    <citation type="journal article" date="2019" name="Emerg. Microbes Infect.">
        <title>Comprehensive subspecies identification of 175 nontuberculous mycobacteria species based on 7547 genomic profiles.</title>
        <authorList>
            <person name="Matsumoto Y."/>
            <person name="Kinjo T."/>
            <person name="Motooka D."/>
            <person name="Nabeya D."/>
            <person name="Jung N."/>
            <person name="Uechi K."/>
            <person name="Horii T."/>
            <person name="Iida T."/>
            <person name="Fujita J."/>
            <person name="Nakamura S."/>
        </authorList>
    </citation>
    <scope>NUCLEOTIDE SEQUENCE [LARGE SCALE GENOMIC DNA]</scope>
    <source>
        <strain evidence="3 4">JCM 14233</strain>
    </source>
</reference>
<name>A0A7I7MQG8_9MYCO</name>
<dbReference type="AlphaFoldDB" id="A0A7I7MQG8"/>
<accession>A0A7I7MQG8</accession>
<dbReference type="GO" id="GO:0016491">
    <property type="term" value="F:oxidoreductase activity"/>
    <property type="evidence" value="ECO:0007669"/>
    <property type="project" value="InterPro"/>
</dbReference>
<organism evidence="3 4">
    <name type="scientific">Mycobacterium shinjukuense</name>
    <dbReference type="NCBI Taxonomy" id="398694"/>
    <lineage>
        <taxon>Bacteria</taxon>
        <taxon>Bacillati</taxon>
        <taxon>Actinomycetota</taxon>
        <taxon>Actinomycetes</taxon>
        <taxon>Mycobacteriales</taxon>
        <taxon>Mycobacteriaceae</taxon>
        <taxon>Mycobacterium</taxon>
    </lineage>
</organism>
<sequence length="79" mass="8749">MHVRARRGRRQGRVGRRPRLADAGWPLRLIEARDRIGGQVHTNRDRRTAGDGRLLGHDTTGDPLTELARNAPLGITPPG</sequence>
<dbReference type="Pfam" id="PF01593">
    <property type="entry name" value="Amino_oxidase"/>
    <property type="match status" value="1"/>
</dbReference>
<proteinExistence type="predicted"/>
<gene>
    <name evidence="3" type="ORF">MSHI_24070</name>
</gene>
<dbReference type="Proteomes" id="UP000467236">
    <property type="component" value="Chromosome"/>
</dbReference>
<feature type="compositionally biased region" description="Basic and acidic residues" evidence="1">
    <location>
        <begin position="40"/>
        <end position="60"/>
    </location>
</feature>